<dbReference type="InterPro" id="IPR000073">
    <property type="entry name" value="AB_hydrolase_1"/>
</dbReference>
<proteinExistence type="predicted"/>
<sequence length="335" mass="38541">MAVSNFQIFCAVTVVAVATFINLPAPRFSQRLQEWRNMGQYFNYRGNAIFYQDFRGYKQDEESVVLCIHGFPTSNYDWSKVWEPLKRNFGRVIAADMLGLGFSDKPRGRDYTVMEQATLQEEFVRYLGIHKVHILAHDLGDTVALEMLARYEERKAKKQDTAENELQIESLCLTNGGIFPETNFPMVIQKLSANSWIGPLLVRLASYPLFARSLASVFGPQTRPSREELQDFWTIARHKDGYLVAPSILQYMSQRHENRGRWVGVMQTTSVPVHLIYGPADPINPPITLAKYRELVVKGTFTSLKDDIGHYPHWEDPDGFMAAYQHFLSKFMQEK</sequence>
<dbReference type="InterPro" id="IPR050266">
    <property type="entry name" value="AB_hydrolase_sf"/>
</dbReference>
<evidence type="ECO:0000259" key="1">
    <source>
        <dbReference type="Pfam" id="PF00561"/>
    </source>
</evidence>
<comment type="caution">
    <text evidence="2">The sequence shown here is derived from an EMBL/GenBank/DDBJ whole genome shotgun (WGS) entry which is preliminary data.</text>
</comment>
<dbReference type="PRINTS" id="PR00412">
    <property type="entry name" value="EPOXHYDRLASE"/>
</dbReference>
<dbReference type="PANTHER" id="PTHR43798:SF33">
    <property type="entry name" value="HYDROLASE, PUTATIVE (AFU_ORTHOLOGUE AFUA_2G14860)-RELATED"/>
    <property type="match status" value="1"/>
</dbReference>
<dbReference type="PANTHER" id="PTHR43798">
    <property type="entry name" value="MONOACYLGLYCEROL LIPASE"/>
    <property type="match status" value="1"/>
</dbReference>
<dbReference type="Gene3D" id="3.40.50.1820">
    <property type="entry name" value="alpha/beta hydrolase"/>
    <property type="match status" value="1"/>
</dbReference>
<dbReference type="Proteomes" id="UP001159427">
    <property type="component" value="Unassembled WGS sequence"/>
</dbReference>
<protein>
    <recommendedName>
        <fullName evidence="1">AB hydrolase-1 domain-containing protein</fullName>
    </recommendedName>
</protein>
<evidence type="ECO:0000313" key="2">
    <source>
        <dbReference type="EMBL" id="CAH3018782.1"/>
    </source>
</evidence>
<reference evidence="2 3" key="1">
    <citation type="submission" date="2022-05" db="EMBL/GenBank/DDBJ databases">
        <authorList>
            <consortium name="Genoscope - CEA"/>
            <person name="William W."/>
        </authorList>
    </citation>
    <scope>NUCLEOTIDE SEQUENCE [LARGE SCALE GENOMIC DNA]</scope>
</reference>
<dbReference type="InterPro" id="IPR000639">
    <property type="entry name" value="Epox_hydrolase-like"/>
</dbReference>
<evidence type="ECO:0000313" key="3">
    <source>
        <dbReference type="Proteomes" id="UP001159427"/>
    </source>
</evidence>
<organism evidence="2 3">
    <name type="scientific">Porites evermanni</name>
    <dbReference type="NCBI Taxonomy" id="104178"/>
    <lineage>
        <taxon>Eukaryota</taxon>
        <taxon>Metazoa</taxon>
        <taxon>Cnidaria</taxon>
        <taxon>Anthozoa</taxon>
        <taxon>Hexacorallia</taxon>
        <taxon>Scleractinia</taxon>
        <taxon>Fungiina</taxon>
        <taxon>Poritidae</taxon>
        <taxon>Porites</taxon>
    </lineage>
</organism>
<dbReference type="EMBL" id="CALNXI010000096">
    <property type="protein sequence ID" value="CAH3018782.1"/>
    <property type="molecule type" value="Genomic_DNA"/>
</dbReference>
<gene>
    <name evidence="2" type="ORF">PEVE_00044734</name>
</gene>
<accession>A0ABN8LSM9</accession>
<keyword evidence="3" id="KW-1185">Reference proteome</keyword>
<dbReference type="SUPFAM" id="SSF53474">
    <property type="entry name" value="alpha/beta-Hydrolases"/>
    <property type="match status" value="1"/>
</dbReference>
<name>A0ABN8LSM9_9CNID</name>
<feature type="domain" description="AB hydrolase-1" evidence="1">
    <location>
        <begin position="64"/>
        <end position="154"/>
    </location>
</feature>
<dbReference type="InterPro" id="IPR029058">
    <property type="entry name" value="AB_hydrolase_fold"/>
</dbReference>
<dbReference type="Pfam" id="PF00561">
    <property type="entry name" value="Abhydrolase_1"/>
    <property type="match status" value="1"/>
</dbReference>